<evidence type="ECO:0000313" key="3">
    <source>
        <dbReference type="Proteomes" id="UP000751190"/>
    </source>
</evidence>
<name>A0A8J5X6X1_DIALT</name>
<feature type="signal peptide" evidence="1">
    <location>
        <begin position="1"/>
        <end position="15"/>
    </location>
</feature>
<dbReference type="EMBL" id="JAGTXO010000068">
    <property type="protein sequence ID" value="KAG8457519.1"/>
    <property type="molecule type" value="Genomic_DNA"/>
</dbReference>
<gene>
    <name evidence="2" type="ORF">KFE25_004155</name>
</gene>
<dbReference type="AlphaFoldDB" id="A0A8J5X6X1"/>
<proteinExistence type="predicted"/>
<reference evidence="2" key="1">
    <citation type="submission" date="2021-05" db="EMBL/GenBank/DDBJ databases">
        <title>The genome of the haptophyte Pavlova lutheri (Diacronema luteri, Pavlovales) - a model for lipid biosynthesis in eukaryotic algae.</title>
        <authorList>
            <person name="Hulatt C.J."/>
            <person name="Posewitz M.C."/>
        </authorList>
    </citation>
    <scope>NUCLEOTIDE SEQUENCE</scope>
    <source>
        <strain evidence="2">NIVA-4/92</strain>
    </source>
</reference>
<protein>
    <recommendedName>
        <fullName evidence="4">Protein xylosyltransferase</fullName>
    </recommendedName>
</protein>
<keyword evidence="3" id="KW-1185">Reference proteome</keyword>
<dbReference type="Proteomes" id="UP000751190">
    <property type="component" value="Unassembled WGS sequence"/>
</dbReference>
<organism evidence="2 3">
    <name type="scientific">Diacronema lutheri</name>
    <name type="common">Unicellular marine alga</name>
    <name type="synonym">Monochrysis lutheri</name>
    <dbReference type="NCBI Taxonomy" id="2081491"/>
    <lineage>
        <taxon>Eukaryota</taxon>
        <taxon>Haptista</taxon>
        <taxon>Haptophyta</taxon>
        <taxon>Pavlovophyceae</taxon>
        <taxon>Pavlovales</taxon>
        <taxon>Pavlovaceae</taxon>
        <taxon>Diacronema</taxon>
    </lineage>
</organism>
<dbReference type="OMA" id="HTHESIR"/>
<evidence type="ECO:0000313" key="2">
    <source>
        <dbReference type="EMBL" id="KAG8457519.1"/>
    </source>
</evidence>
<keyword evidence="1" id="KW-0732">Signal</keyword>
<evidence type="ECO:0008006" key="4">
    <source>
        <dbReference type="Google" id="ProtNLM"/>
    </source>
</evidence>
<dbReference type="OrthoDB" id="2108800at2759"/>
<accession>A0A8J5X6X1</accession>
<feature type="chain" id="PRO_5035270273" description="Protein xylosyltransferase" evidence="1">
    <location>
        <begin position="16"/>
        <end position="341"/>
    </location>
</feature>
<comment type="caution">
    <text evidence="2">The sequence shown here is derived from an EMBL/GenBank/DDBJ whole genome shotgun (WGS) entry which is preliminary data.</text>
</comment>
<sequence>MAAMLVAVLAHDAAASDAALARNASASGACAPERASARVALCFYGLNRSLRHTIGSIRAHVFAPLRAACAAWEVYVHTYSETTVTSAHAHEYNVSIGGAAEMVALLRPRRHAVTAQADADRLLDMRVYAHAGLAYAEPVQRNLLRQLYSLQLVTALWTPAAARYRAVGYLRPDLRFVAPIDARAMLRARDDEIYTPFWHRHLGENDRLAFGGARAAAAWGNRLFDAAEYTRARPLNSEAFLAWVIAQRGLVQRLTGMVGMRVRATGEVHAQDACLAERCRWDGDQCRYGCHRRVSRVKAALYDRYARSTAQDGARAALAARGAGAIGAATVLSSIESAVVH</sequence>
<evidence type="ECO:0000256" key="1">
    <source>
        <dbReference type="SAM" id="SignalP"/>
    </source>
</evidence>